<feature type="compositionally biased region" description="Basic residues" evidence="4">
    <location>
        <begin position="337"/>
        <end position="347"/>
    </location>
</feature>
<evidence type="ECO:0000256" key="3">
    <source>
        <dbReference type="ARBA" id="ARBA00022752"/>
    </source>
</evidence>
<evidence type="ECO:0000313" key="5">
    <source>
        <dbReference type="EMBL" id="MCK7593282.1"/>
    </source>
</evidence>
<comment type="caution">
    <text evidence="5">The sequence shown here is derived from an EMBL/GenBank/DDBJ whole genome shotgun (WGS) entry which is preliminary data.</text>
</comment>
<evidence type="ECO:0000313" key="6">
    <source>
        <dbReference type="Proteomes" id="UP001431449"/>
    </source>
</evidence>
<dbReference type="Pfam" id="PF09712">
    <property type="entry name" value="PHA_synth_III_E"/>
    <property type="match status" value="1"/>
</dbReference>
<protein>
    <recommendedName>
        <fullName evidence="2">Poly(3-hydroxyalkanoate) polymerase subunit PhaE</fullName>
    </recommendedName>
</protein>
<evidence type="ECO:0000256" key="4">
    <source>
        <dbReference type="SAM" id="MobiDB-lite"/>
    </source>
</evidence>
<sequence>MAGKSSADSDLFAAGKQFWDSWTGLARDAMGADANSWSSPAAAFGRVMPESMSDAGHAAQSMAEQGRQFMEFLQAAAGRMGAGEPLDAGKLAGMWRGALGEGNPMLDALRAVNGEGARGFEKAGQDLMELLEPMRRSIESQFQLPAFGYSRERQQHWQALQQAASDHARAQAEYNALLVKASQRGMERFENKLVERSEPGRQLDTARAVYDLWVDAAEEAYAEVAMSPDFRSAYGELVNTQMRLRQRVQAEAEQHAAQLGMPTRSEMDGTHRKLQQMSRELRALRAELAALRGGNSASPAKPARRESAPATGTGRKRAPTAKKAAARKPKSTASKAGAKKSAPRRSS</sequence>
<gene>
    <name evidence="5" type="primary">phaE</name>
    <name evidence="5" type="ORF">M0G41_06315</name>
</gene>
<name>A0ABT0GFZ8_9GAMM</name>
<evidence type="ECO:0000256" key="1">
    <source>
        <dbReference type="ARBA" id="ARBA00004683"/>
    </source>
</evidence>
<dbReference type="Proteomes" id="UP001431449">
    <property type="component" value="Unassembled WGS sequence"/>
</dbReference>
<evidence type="ECO:0000256" key="2">
    <source>
        <dbReference type="ARBA" id="ARBA00019066"/>
    </source>
</evidence>
<keyword evidence="3" id="KW-0583">PHB biosynthesis</keyword>
<dbReference type="NCBIfam" id="TIGR01834">
    <property type="entry name" value="PHA_synth_III_E"/>
    <property type="match status" value="1"/>
</dbReference>
<dbReference type="InterPro" id="IPR010123">
    <property type="entry name" value="PHA_synth_III_E"/>
</dbReference>
<feature type="region of interest" description="Disordered" evidence="4">
    <location>
        <begin position="292"/>
        <end position="347"/>
    </location>
</feature>
<comment type="pathway">
    <text evidence="1">Biopolymer metabolism; poly-(R)-3-hydroxybutanoate biosynthesis.</text>
</comment>
<keyword evidence="6" id="KW-1185">Reference proteome</keyword>
<organism evidence="5 6">
    <name type="scientific">Pseudomarimonas salicorniae</name>
    <dbReference type="NCBI Taxonomy" id="2933270"/>
    <lineage>
        <taxon>Bacteria</taxon>
        <taxon>Pseudomonadati</taxon>
        <taxon>Pseudomonadota</taxon>
        <taxon>Gammaproteobacteria</taxon>
        <taxon>Lysobacterales</taxon>
        <taxon>Lysobacteraceae</taxon>
        <taxon>Pseudomarimonas</taxon>
    </lineage>
</organism>
<reference evidence="5" key="1">
    <citation type="submission" date="2022-04" db="EMBL/GenBank/DDBJ databases">
        <title>Lysobacter sp. CAU 1642 isolated from sea sand.</title>
        <authorList>
            <person name="Kim W."/>
        </authorList>
    </citation>
    <scope>NUCLEOTIDE SEQUENCE</scope>
    <source>
        <strain evidence="5">CAU 1642</strain>
    </source>
</reference>
<dbReference type="RefSeq" id="WP_248206603.1">
    <property type="nucleotide sequence ID" value="NZ_JALNMH010000004.1"/>
</dbReference>
<dbReference type="EMBL" id="JALNMH010000004">
    <property type="protein sequence ID" value="MCK7593282.1"/>
    <property type="molecule type" value="Genomic_DNA"/>
</dbReference>
<proteinExistence type="predicted"/>
<feature type="compositionally biased region" description="Basic residues" evidence="4">
    <location>
        <begin position="314"/>
        <end position="330"/>
    </location>
</feature>
<accession>A0ABT0GFZ8</accession>